<dbReference type="CDD" id="cd07505">
    <property type="entry name" value="HAD_BPGM-like"/>
    <property type="match status" value="1"/>
</dbReference>
<accession>A0A3S4X1L5</accession>
<dbReference type="Pfam" id="PF13419">
    <property type="entry name" value="HAD_2"/>
    <property type="match status" value="1"/>
</dbReference>
<dbReference type="InterPro" id="IPR006439">
    <property type="entry name" value="HAD-SF_hydro_IA"/>
</dbReference>
<dbReference type="Gene3D" id="1.10.150.240">
    <property type="entry name" value="Putative phosphatase, domain 2"/>
    <property type="match status" value="1"/>
</dbReference>
<dbReference type="GO" id="GO:0008801">
    <property type="term" value="F:beta-phosphoglucomutase activity"/>
    <property type="evidence" value="ECO:0007669"/>
    <property type="project" value="UniProtKB-EC"/>
</dbReference>
<dbReference type="InterPro" id="IPR023198">
    <property type="entry name" value="PGP-like_dom2"/>
</dbReference>
<dbReference type="GeneID" id="85011972"/>
<dbReference type="InterPro" id="IPR036412">
    <property type="entry name" value="HAD-like_sf"/>
</dbReference>
<sequence>MKREVKAALFDLDGVIFNTEPQYTEFWRSQCRLYHPEKPGLENQIKGQTLVEIYEKYFADVKEEQVKITERLNEFEANMHFDYVDGFLDFVADLRHHGVKTAVVTSSNVAKMNTVYAKRPSFKSLFDRILTSEDFTASKPDPAPYLKGAECFGLSPLQCVGFEDSFNGLKAVRGAGVFTVGLSTTNPKEAIKPYADIVIPNYVGKSYDWLAGELD</sequence>
<dbReference type="SFLD" id="SFLDG01129">
    <property type="entry name" value="C1.5:_HAD__Beta-PGM__Phosphata"/>
    <property type="match status" value="1"/>
</dbReference>
<dbReference type="InterPro" id="IPR041492">
    <property type="entry name" value="HAD_2"/>
</dbReference>
<reference evidence="1 2" key="1">
    <citation type="submission" date="2018-12" db="EMBL/GenBank/DDBJ databases">
        <authorList>
            <consortium name="Pathogen Informatics"/>
        </authorList>
    </citation>
    <scope>NUCLEOTIDE SEQUENCE [LARGE SCALE GENOMIC DNA]</scope>
    <source>
        <strain evidence="1 2">NCTC13071</strain>
    </source>
</reference>
<dbReference type="PRINTS" id="PR00413">
    <property type="entry name" value="HADHALOGNASE"/>
</dbReference>
<evidence type="ECO:0000313" key="2">
    <source>
        <dbReference type="Proteomes" id="UP000274578"/>
    </source>
</evidence>
<dbReference type="AlphaFoldDB" id="A0A3S4X1L5"/>
<proteinExistence type="predicted"/>
<dbReference type="KEGG" id="poc:NCTC13071_01117"/>
<dbReference type="SFLD" id="SFLDS00003">
    <property type="entry name" value="Haloacid_Dehalogenase"/>
    <property type="match status" value="1"/>
</dbReference>
<keyword evidence="1" id="KW-0413">Isomerase</keyword>
<organism evidence="1 2">
    <name type="scientific">Segatella oris</name>
    <dbReference type="NCBI Taxonomy" id="28135"/>
    <lineage>
        <taxon>Bacteria</taxon>
        <taxon>Pseudomonadati</taxon>
        <taxon>Bacteroidota</taxon>
        <taxon>Bacteroidia</taxon>
        <taxon>Bacteroidales</taxon>
        <taxon>Prevotellaceae</taxon>
        <taxon>Segatella</taxon>
    </lineage>
</organism>
<protein>
    <submittedName>
        <fullName evidence="1">Beta-phosphoglucomutase</fullName>
        <ecNumber evidence="1">5.4.2.6</ecNumber>
    </submittedName>
</protein>
<dbReference type="InterPro" id="IPR023214">
    <property type="entry name" value="HAD_sf"/>
</dbReference>
<dbReference type="Gene3D" id="3.40.50.1000">
    <property type="entry name" value="HAD superfamily/HAD-like"/>
    <property type="match status" value="1"/>
</dbReference>
<dbReference type="PANTHER" id="PTHR43481">
    <property type="entry name" value="FRUCTOSE-1-PHOSPHATE PHOSPHATASE"/>
    <property type="match status" value="1"/>
</dbReference>
<dbReference type="PANTHER" id="PTHR43481:SF4">
    <property type="entry name" value="GLYCEROL-1-PHOSPHATE PHOSPHOHYDROLASE 1-RELATED"/>
    <property type="match status" value="1"/>
</dbReference>
<gene>
    <name evidence="1" type="primary">pgmB</name>
    <name evidence="1" type="ORF">NCTC13071_01117</name>
</gene>
<dbReference type="NCBIfam" id="TIGR01509">
    <property type="entry name" value="HAD-SF-IA-v3"/>
    <property type="match status" value="1"/>
</dbReference>
<dbReference type="EC" id="5.4.2.6" evidence="1"/>
<dbReference type="Proteomes" id="UP000274578">
    <property type="component" value="Chromosome 1"/>
</dbReference>
<dbReference type="EMBL" id="LR134384">
    <property type="protein sequence ID" value="VEH15122.1"/>
    <property type="molecule type" value="Genomic_DNA"/>
</dbReference>
<dbReference type="GO" id="GO:0050308">
    <property type="term" value="F:sugar-phosphatase activity"/>
    <property type="evidence" value="ECO:0007669"/>
    <property type="project" value="TreeGrafter"/>
</dbReference>
<evidence type="ECO:0000313" key="1">
    <source>
        <dbReference type="EMBL" id="VEH15122.1"/>
    </source>
</evidence>
<dbReference type="RefSeq" id="WP_018920725.1">
    <property type="nucleotide sequence ID" value="NZ_LR134384.1"/>
</dbReference>
<dbReference type="InterPro" id="IPR051806">
    <property type="entry name" value="HAD-like_SPP"/>
</dbReference>
<dbReference type="SUPFAM" id="SSF56784">
    <property type="entry name" value="HAD-like"/>
    <property type="match status" value="1"/>
</dbReference>
<name>A0A3S4X1L5_9BACT</name>